<keyword evidence="3" id="KW-1185">Reference proteome</keyword>
<evidence type="ECO:0000313" key="2">
    <source>
        <dbReference type="EMBL" id="MEJ8567049.1"/>
    </source>
</evidence>
<dbReference type="EMBL" id="JAZHOG010000003">
    <property type="protein sequence ID" value="MEJ8567049.1"/>
    <property type="molecule type" value="Genomic_DNA"/>
</dbReference>
<evidence type="ECO:0000256" key="1">
    <source>
        <dbReference type="SAM" id="Phobius"/>
    </source>
</evidence>
<sequence>MTIIAILLAFALCHFIRELGQVRNHQWLHKWIGIADNAFSKLPSWQDLTGYLIILFIPVLLLGLLNQLVLTAFGTLGVFLLAIAVLVYTFGPRDLDTQVADLIAAPEGPERERAHAALLRGEVPDDQEASRGATVGAVFSEALHRWFGIIFWFAVLGVVGAFLYRVVDWLACERTHLSDGQKHLFLRTRQILDWPAAQLMTLSLAIATDFDSVFAAWKTYHDEQGHGLFEGDNGFLLASARQIVLTGHAAQDGYADQLDGPLSCLKQSMDLVWRILGVWMTVLALLLLIDVVT</sequence>
<reference evidence="2 3" key="1">
    <citation type="submission" date="2024-02" db="EMBL/GenBank/DDBJ databases">
        <title>A novel Wenzhouxiangellaceae bacterium, isolated from coastal sediments.</title>
        <authorList>
            <person name="Du Z.-J."/>
            <person name="Ye Y.-Q."/>
            <person name="Zhang X.-Y."/>
        </authorList>
    </citation>
    <scope>NUCLEOTIDE SEQUENCE [LARGE SCALE GENOMIC DNA]</scope>
    <source>
        <strain evidence="2 3">CH-27</strain>
    </source>
</reference>
<dbReference type="AlphaFoldDB" id="A0AAW9RDP3"/>
<feature type="transmembrane region" description="Helical" evidence="1">
    <location>
        <begin position="48"/>
        <end position="65"/>
    </location>
</feature>
<comment type="caution">
    <text evidence="2">The sequence shown here is derived from an EMBL/GenBank/DDBJ whole genome shotgun (WGS) entry which is preliminary data.</text>
</comment>
<evidence type="ECO:0000313" key="3">
    <source>
        <dbReference type="Proteomes" id="UP001359886"/>
    </source>
</evidence>
<gene>
    <name evidence="2" type="ORF">V3330_05380</name>
</gene>
<dbReference type="Proteomes" id="UP001359886">
    <property type="component" value="Unassembled WGS sequence"/>
</dbReference>
<protein>
    <submittedName>
        <fullName evidence="2">Cobalamin biosynthesis protein</fullName>
    </submittedName>
</protein>
<name>A0AAW9RDP3_9GAMM</name>
<keyword evidence="1" id="KW-1133">Transmembrane helix</keyword>
<keyword evidence="1" id="KW-0812">Transmembrane</keyword>
<keyword evidence="1" id="KW-0472">Membrane</keyword>
<feature type="transmembrane region" description="Helical" evidence="1">
    <location>
        <begin position="271"/>
        <end position="289"/>
    </location>
</feature>
<proteinExistence type="predicted"/>
<feature type="transmembrane region" description="Helical" evidence="1">
    <location>
        <begin position="72"/>
        <end position="91"/>
    </location>
</feature>
<organism evidence="2 3">
    <name type="scientific">Elongatibacter sediminis</name>
    <dbReference type="NCBI Taxonomy" id="3119006"/>
    <lineage>
        <taxon>Bacteria</taxon>
        <taxon>Pseudomonadati</taxon>
        <taxon>Pseudomonadota</taxon>
        <taxon>Gammaproteobacteria</taxon>
        <taxon>Chromatiales</taxon>
        <taxon>Wenzhouxiangellaceae</taxon>
        <taxon>Elongatibacter</taxon>
    </lineage>
</organism>
<dbReference type="GO" id="GO:0046677">
    <property type="term" value="P:response to antibiotic"/>
    <property type="evidence" value="ECO:0007669"/>
    <property type="project" value="TreeGrafter"/>
</dbReference>
<accession>A0AAW9RDP3</accession>
<dbReference type="InterPro" id="IPR052966">
    <property type="entry name" value="Beta-lactamase_Reg"/>
</dbReference>
<dbReference type="PANTHER" id="PTHR38684">
    <property type="entry name" value="PROTEIN AMPE"/>
    <property type="match status" value="1"/>
</dbReference>
<dbReference type="GO" id="GO:0005886">
    <property type="term" value="C:plasma membrane"/>
    <property type="evidence" value="ECO:0007669"/>
    <property type="project" value="TreeGrafter"/>
</dbReference>
<dbReference type="RefSeq" id="WP_354694368.1">
    <property type="nucleotide sequence ID" value="NZ_JAZHOG010000003.1"/>
</dbReference>
<feature type="transmembrane region" description="Helical" evidence="1">
    <location>
        <begin position="146"/>
        <end position="167"/>
    </location>
</feature>
<dbReference type="PANTHER" id="PTHR38684:SF1">
    <property type="entry name" value="PROTEIN AMPE"/>
    <property type="match status" value="1"/>
</dbReference>